<name>W6PXB7_PENRF</name>
<sequence>MPRGGGSISHAPHTDPVPCDASGVRWCLKKIGTEAVVLHYGIDSALVDLGSPTL</sequence>
<organism evidence="1 2">
    <name type="scientific">Penicillium roqueforti (strain FM164)</name>
    <dbReference type="NCBI Taxonomy" id="1365484"/>
    <lineage>
        <taxon>Eukaryota</taxon>
        <taxon>Fungi</taxon>
        <taxon>Dikarya</taxon>
        <taxon>Ascomycota</taxon>
        <taxon>Pezizomycotina</taxon>
        <taxon>Eurotiomycetes</taxon>
        <taxon>Eurotiomycetidae</taxon>
        <taxon>Eurotiales</taxon>
        <taxon>Aspergillaceae</taxon>
        <taxon>Penicillium</taxon>
    </lineage>
</organism>
<proteinExistence type="predicted"/>
<dbReference type="AlphaFoldDB" id="W6PXB7"/>
<protein>
    <submittedName>
        <fullName evidence="1">Genomic scaffold, ProqFM164S01</fullName>
    </submittedName>
</protein>
<accession>W6PXB7</accession>
<dbReference type="EMBL" id="HG792015">
    <property type="protein sequence ID" value="CDM28426.1"/>
    <property type="molecule type" value="Genomic_DNA"/>
</dbReference>
<keyword evidence="2" id="KW-1185">Reference proteome</keyword>
<gene>
    <name evidence="1" type="ORF">PROQFM164_S01g002237</name>
</gene>
<dbReference type="Proteomes" id="UP000030686">
    <property type="component" value="Unassembled WGS sequence"/>
</dbReference>
<evidence type="ECO:0000313" key="2">
    <source>
        <dbReference type="Proteomes" id="UP000030686"/>
    </source>
</evidence>
<evidence type="ECO:0000313" key="1">
    <source>
        <dbReference type="EMBL" id="CDM28426.1"/>
    </source>
</evidence>
<reference evidence="1" key="1">
    <citation type="journal article" date="2014" name="Nat. Commun.">
        <title>Multiple recent horizontal transfers of a large genomic region in cheese making fungi.</title>
        <authorList>
            <person name="Cheeseman K."/>
            <person name="Ropars J."/>
            <person name="Renault P."/>
            <person name="Dupont J."/>
            <person name="Gouzy J."/>
            <person name="Branca A."/>
            <person name="Abraham A.L."/>
            <person name="Ceppi M."/>
            <person name="Conseiller E."/>
            <person name="Debuchy R."/>
            <person name="Malagnac F."/>
            <person name="Goarin A."/>
            <person name="Silar P."/>
            <person name="Lacoste S."/>
            <person name="Sallet E."/>
            <person name="Bensimon A."/>
            <person name="Giraud T."/>
            <person name="Brygoo Y."/>
        </authorList>
    </citation>
    <scope>NUCLEOTIDE SEQUENCE [LARGE SCALE GENOMIC DNA]</scope>
    <source>
        <strain evidence="1">FM164</strain>
    </source>
</reference>